<name>A0A151PE35_ALLMI</name>
<comment type="caution">
    <text evidence="3">The sequence shown here is derived from an EMBL/GenBank/DDBJ whole genome shotgun (WGS) entry which is preliminary data.</text>
</comment>
<dbReference type="AlphaFoldDB" id="A0A151PE35"/>
<feature type="signal peptide" evidence="2">
    <location>
        <begin position="1"/>
        <end position="32"/>
    </location>
</feature>
<dbReference type="EMBL" id="AKHW03000474">
    <property type="protein sequence ID" value="KYO47260.1"/>
    <property type="molecule type" value="Genomic_DNA"/>
</dbReference>
<evidence type="ECO:0008006" key="5">
    <source>
        <dbReference type="Google" id="ProtNLM"/>
    </source>
</evidence>
<reference evidence="3 4" key="1">
    <citation type="journal article" date="2012" name="Genome Biol.">
        <title>Sequencing three crocodilian genomes to illuminate the evolution of archosaurs and amniotes.</title>
        <authorList>
            <person name="St John J.A."/>
            <person name="Braun E.L."/>
            <person name="Isberg S.R."/>
            <person name="Miles L.G."/>
            <person name="Chong A.Y."/>
            <person name="Gongora J."/>
            <person name="Dalzell P."/>
            <person name="Moran C."/>
            <person name="Bed'hom B."/>
            <person name="Abzhanov A."/>
            <person name="Burgess S.C."/>
            <person name="Cooksey A.M."/>
            <person name="Castoe T.A."/>
            <person name="Crawford N.G."/>
            <person name="Densmore L.D."/>
            <person name="Drew J.C."/>
            <person name="Edwards S.V."/>
            <person name="Faircloth B.C."/>
            <person name="Fujita M.K."/>
            <person name="Greenwold M.J."/>
            <person name="Hoffmann F.G."/>
            <person name="Howard J.M."/>
            <person name="Iguchi T."/>
            <person name="Janes D.E."/>
            <person name="Khan S.Y."/>
            <person name="Kohno S."/>
            <person name="de Koning A.J."/>
            <person name="Lance S.L."/>
            <person name="McCarthy F.M."/>
            <person name="McCormack J.E."/>
            <person name="Merchant M.E."/>
            <person name="Peterson D.G."/>
            <person name="Pollock D.D."/>
            <person name="Pourmand N."/>
            <person name="Raney B.J."/>
            <person name="Roessler K.A."/>
            <person name="Sanford J.R."/>
            <person name="Sawyer R.H."/>
            <person name="Schmidt C.J."/>
            <person name="Triplett E.W."/>
            <person name="Tuberville T.D."/>
            <person name="Venegas-Anaya M."/>
            <person name="Howard J.T."/>
            <person name="Jarvis E.D."/>
            <person name="Guillette L.J.Jr."/>
            <person name="Glenn T.C."/>
            <person name="Green R.E."/>
            <person name="Ray D.A."/>
        </authorList>
    </citation>
    <scope>NUCLEOTIDE SEQUENCE [LARGE SCALE GENOMIC DNA]</scope>
    <source>
        <strain evidence="3">KSC_2009_1</strain>
    </source>
</reference>
<evidence type="ECO:0000256" key="1">
    <source>
        <dbReference type="SAM" id="MobiDB-lite"/>
    </source>
</evidence>
<sequence length="86" mass="9115">MSRPGYVDAHARMDVACGLLWLLSALLEGGCGQGVYGNGNQPGANVRAKQPNSNVPVPASDPVSDDCGLVFGSLFVPRLSRVLYRR</sequence>
<evidence type="ECO:0000313" key="4">
    <source>
        <dbReference type="Proteomes" id="UP000050525"/>
    </source>
</evidence>
<accession>A0A151PE35</accession>
<evidence type="ECO:0000313" key="3">
    <source>
        <dbReference type="EMBL" id="KYO47260.1"/>
    </source>
</evidence>
<keyword evidence="2" id="KW-0732">Signal</keyword>
<feature type="chain" id="PRO_5007586934" description="Secreted protein" evidence="2">
    <location>
        <begin position="33"/>
        <end position="86"/>
    </location>
</feature>
<evidence type="ECO:0000256" key="2">
    <source>
        <dbReference type="SAM" id="SignalP"/>
    </source>
</evidence>
<keyword evidence="4" id="KW-1185">Reference proteome</keyword>
<organism evidence="3 4">
    <name type="scientific">Alligator mississippiensis</name>
    <name type="common">American alligator</name>
    <dbReference type="NCBI Taxonomy" id="8496"/>
    <lineage>
        <taxon>Eukaryota</taxon>
        <taxon>Metazoa</taxon>
        <taxon>Chordata</taxon>
        <taxon>Craniata</taxon>
        <taxon>Vertebrata</taxon>
        <taxon>Euteleostomi</taxon>
        <taxon>Archelosauria</taxon>
        <taxon>Archosauria</taxon>
        <taxon>Crocodylia</taxon>
        <taxon>Alligatoridae</taxon>
        <taxon>Alligatorinae</taxon>
        <taxon>Alligator</taxon>
    </lineage>
</organism>
<protein>
    <recommendedName>
        <fullName evidence="5">Secreted protein</fullName>
    </recommendedName>
</protein>
<feature type="region of interest" description="Disordered" evidence="1">
    <location>
        <begin position="40"/>
        <end position="59"/>
    </location>
</feature>
<proteinExistence type="predicted"/>
<dbReference type="Proteomes" id="UP000050525">
    <property type="component" value="Unassembled WGS sequence"/>
</dbReference>
<gene>
    <name evidence="3" type="ORF">Y1Q_0019968</name>
</gene>